<dbReference type="InterPro" id="IPR011990">
    <property type="entry name" value="TPR-like_helical_dom_sf"/>
</dbReference>
<dbReference type="AlphaFoldDB" id="A0A1W1I0I1"/>
<dbReference type="STRING" id="1325564.NSJP_0181"/>
<organism evidence="4 5">
    <name type="scientific">Nitrospira japonica</name>
    <dbReference type="NCBI Taxonomy" id="1325564"/>
    <lineage>
        <taxon>Bacteria</taxon>
        <taxon>Pseudomonadati</taxon>
        <taxon>Nitrospirota</taxon>
        <taxon>Nitrospiria</taxon>
        <taxon>Nitrospirales</taxon>
        <taxon>Nitrospiraceae</taxon>
        <taxon>Nitrospira</taxon>
    </lineage>
</organism>
<dbReference type="Pfam" id="PF13432">
    <property type="entry name" value="TPR_16"/>
    <property type="match status" value="1"/>
</dbReference>
<keyword evidence="5" id="KW-1185">Reference proteome</keyword>
<dbReference type="Proteomes" id="UP000192042">
    <property type="component" value="Chromosome I"/>
</dbReference>
<dbReference type="GO" id="GO:0051301">
    <property type="term" value="P:cell division"/>
    <property type="evidence" value="ECO:0007669"/>
    <property type="project" value="InterPro"/>
</dbReference>
<dbReference type="PROSITE" id="PS50005">
    <property type="entry name" value="TPR"/>
    <property type="match status" value="1"/>
</dbReference>
<reference evidence="4 5" key="1">
    <citation type="submission" date="2017-03" db="EMBL/GenBank/DDBJ databases">
        <authorList>
            <person name="Afonso C.L."/>
            <person name="Miller P.J."/>
            <person name="Scott M.A."/>
            <person name="Spackman E."/>
            <person name="Goraichik I."/>
            <person name="Dimitrov K.M."/>
            <person name="Suarez D.L."/>
            <person name="Swayne D.E."/>
        </authorList>
    </citation>
    <scope>NUCLEOTIDE SEQUENCE [LARGE SCALE GENOMIC DNA]</scope>
    <source>
        <strain evidence="4">Genome sequencing of Nitrospira japonica strain NJ11</strain>
    </source>
</reference>
<dbReference type="InterPro" id="IPR014162">
    <property type="entry name" value="CpoB_C"/>
</dbReference>
<dbReference type="KEGG" id="nja:NSJP_0181"/>
<proteinExistence type="inferred from homology"/>
<protein>
    <submittedName>
        <fullName evidence="4">Putative Tol-Pal system protein YbgF</fullName>
    </submittedName>
</protein>
<accession>A0A1W1I0I1</accession>
<evidence type="ECO:0000256" key="3">
    <source>
        <dbReference type="SAM" id="MobiDB-lite"/>
    </source>
</evidence>
<keyword evidence="2" id="KW-0175">Coiled coil</keyword>
<name>A0A1W1I0I1_9BACT</name>
<dbReference type="Pfam" id="PF13174">
    <property type="entry name" value="TPR_6"/>
    <property type="match status" value="1"/>
</dbReference>
<evidence type="ECO:0000256" key="2">
    <source>
        <dbReference type="SAM" id="Coils"/>
    </source>
</evidence>
<evidence type="ECO:0000256" key="1">
    <source>
        <dbReference type="PROSITE-ProRule" id="PRU00339"/>
    </source>
</evidence>
<evidence type="ECO:0000313" key="4">
    <source>
        <dbReference type="EMBL" id="SLM46353.1"/>
    </source>
</evidence>
<dbReference type="InterPro" id="IPR034706">
    <property type="entry name" value="CpoB"/>
</dbReference>
<keyword evidence="1" id="KW-0802">TPR repeat</keyword>
<dbReference type="HAMAP" id="MF_02066">
    <property type="entry name" value="CpoB"/>
    <property type="match status" value="1"/>
</dbReference>
<dbReference type="SMART" id="SM00028">
    <property type="entry name" value="TPR"/>
    <property type="match status" value="2"/>
</dbReference>
<sequence length="243" mass="26952">MAVGFLFLSGCAKHADFIELRDHLATVTKSQEQDQKRLDALQRRMETLERIKDGDGARPRFDEVSARIQKLESRLAKVEDGAASSSFSRIEPAASEPTRSKSQKPGGSMESAAIPGVPAITPTSAFNLAYNDYLNGKYDLAVSGFQRFVKDFPGTSLTPNAYYWLGESYYQQKDYVRAMQSFEYVSTEYPGNEKVPASLFKLGLAAGETGDLAKSKKNLKRVIEEFPTSDEAKLAKNKLAEIR</sequence>
<dbReference type="EMBL" id="LT828648">
    <property type="protein sequence ID" value="SLM46353.1"/>
    <property type="molecule type" value="Genomic_DNA"/>
</dbReference>
<evidence type="ECO:0000313" key="5">
    <source>
        <dbReference type="Proteomes" id="UP000192042"/>
    </source>
</evidence>
<dbReference type="NCBIfam" id="TIGR02795">
    <property type="entry name" value="tol_pal_ybgF"/>
    <property type="match status" value="1"/>
</dbReference>
<dbReference type="Gene3D" id="1.25.40.10">
    <property type="entry name" value="Tetratricopeptide repeat domain"/>
    <property type="match status" value="1"/>
</dbReference>
<feature type="region of interest" description="Disordered" evidence="3">
    <location>
        <begin position="86"/>
        <end position="115"/>
    </location>
</feature>
<gene>
    <name evidence="4" type="ORF">NSJP_0181</name>
</gene>
<feature type="coiled-coil region" evidence="2">
    <location>
        <begin position="31"/>
        <end position="81"/>
    </location>
</feature>
<feature type="repeat" description="TPR" evidence="1">
    <location>
        <begin position="159"/>
        <end position="192"/>
    </location>
</feature>
<dbReference type="SUPFAM" id="SSF48452">
    <property type="entry name" value="TPR-like"/>
    <property type="match status" value="1"/>
</dbReference>
<dbReference type="InterPro" id="IPR019734">
    <property type="entry name" value="TPR_rpt"/>
</dbReference>